<dbReference type="InterPro" id="IPR001387">
    <property type="entry name" value="Cro/C1-type_HTH"/>
</dbReference>
<organism evidence="2 3">
    <name type="scientific">Candidatus Ventrousia excrementavium</name>
    <dbReference type="NCBI Taxonomy" id="2840961"/>
    <lineage>
        <taxon>Bacteria</taxon>
        <taxon>Bacillati</taxon>
        <taxon>Bacillota</taxon>
        <taxon>Clostridia</taxon>
        <taxon>Eubacteriales</taxon>
        <taxon>Clostridiaceae</taxon>
        <taxon>Clostridiaceae incertae sedis</taxon>
        <taxon>Candidatus Ventrousia</taxon>
    </lineage>
</organism>
<sequence>MTYISMYFGLEAWKARKARGWTQEEVAEQVGISTRWYQQIECGLANATFAVCVRIAHVLGMDLNQIVYNIHPDSTEPAGT</sequence>
<evidence type="ECO:0000313" key="3">
    <source>
        <dbReference type="Proteomes" id="UP000824073"/>
    </source>
</evidence>
<feature type="domain" description="HTH cro/C1-type" evidence="1">
    <location>
        <begin position="14"/>
        <end position="66"/>
    </location>
</feature>
<dbReference type="Proteomes" id="UP000824073">
    <property type="component" value="Unassembled WGS sequence"/>
</dbReference>
<reference evidence="2" key="2">
    <citation type="journal article" date="2021" name="PeerJ">
        <title>Extensive microbial diversity within the chicken gut microbiome revealed by metagenomics and culture.</title>
        <authorList>
            <person name="Gilroy R."/>
            <person name="Ravi A."/>
            <person name="Getino M."/>
            <person name="Pursley I."/>
            <person name="Horton D.L."/>
            <person name="Alikhan N.F."/>
            <person name="Baker D."/>
            <person name="Gharbi K."/>
            <person name="Hall N."/>
            <person name="Watson M."/>
            <person name="Adriaenssens E.M."/>
            <person name="Foster-Nyarko E."/>
            <person name="Jarju S."/>
            <person name="Secka A."/>
            <person name="Antonio M."/>
            <person name="Oren A."/>
            <person name="Chaudhuri R.R."/>
            <person name="La Ragione R."/>
            <person name="Hildebrand F."/>
            <person name="Pallen M.J."/>
        </authorList>
    </citation>
    <scope>NUCLEOTIDE SEQUENCE</scope>
    <source>
        <strain evidence="2">CHK191-8634</strain>
    </source>
</reference>
<gene>
    <name evidence="2" type="ORF">IAB67_05295</name>
</gene>
<protein>
    <submittedName>
        <fullName evidence="2">Helix-turn-helix transcriptional regulator</fullName>
    </submittedName>
</protein>
<accession>A0A9D1IUN9</accession>
<evidence type="ECO:0000313" key="2">
    <source>
        <dbReference type="EMBL" id="HIU43698.1"/>
    </source>
</evidence>
<dbReference type="GO" id="GO:0003677">
    <property type="term" value="F:DNA binding"/>
    <property type="evidence" value="ECO:0007669"/>
    <property type="project" value="InterPro"/>
</dbReference>
<dbReference type="SUPFAM" id="SSF47413">
    <property type="entry name" value="lambda repressor-like DNA-binding domains"/>
    <property type="match status" value="1"/>
</dbReference>
<dbReference type="Pfam" id="PF01381">
    <property type="entry name" value="HTH_3"/>
    <property type="match status" value="1"/>
</dbReference>
<name>A0A9D1IUN9_9CLOT</name>
<dbReference type="Gene3D" id="1.10.260.40">
    <property type="entry name" value="lambda repressor-like DNA-binding domains"/>
    <property type="match status" value="1"/>
</dbReference>
<dbReference type="PROSITE" id="PS50943">
    <property type="entry name" value="HTH_CROC1"/>
    <property type="match status" value="1"/>
</dbReference>
<dbReference type="AlphaFoldDB" id="A0A9D1IUN9"/>
<dbReference type="CDD" id="cd00093">
    <property type="entry name" value="HTH_XRE"/>
    <property type="match status" value="1"/>
</dbReference>
<comment type="caution">
    <text evidence="2">The sequence shown here is derived from an EMBL/GenBank/DDBJ whole genome shotgun (WGS) entry which is preliminary data.</text>
</comment>
<reference evidence="2" key="1">
    <citation type="submission" date="2020-10" db="EMBL/GenBank/DDBJ databases">
        <authorList>
            <person name="Gilroy R."/>
        </authorList>
    </citation>
    <scope>NUCLEOTIDE SEQUENCE</scope>
    <source>
        <strain evidence="2">CHK191-8634</strain>
    </source>
</reference>
<dbReference type="EMBL" id="DVMR01000043">
    <property type="protein sequence ID" value="HIU43698.1"/>
    <property type="molecule type" value="Genomic_DNA"/>
</dbReference>
<evidence type="ECO:0000259" key="1">
    <source>
        <dbReference type="PROSITE" id="PS50943"/>
    </source>
</evidence>
<proteinExistence type="predicted"/>
<dbReference type="SMART" id="SM00530">
    <property type="entry name" value="HTH_XRE"/>
    <property type="match status" value="1"/>
</dbReference>
<dbReference type="InterPro" id="IPR010982">
    <property type="entry name" value="Lambda_DNA-bd_dom_sf"/>
</dbReference>